<evidence type="ECO:0000313" key="1">
    <source>
        <dbReference type="EMBL" id="VVD84028.1"/>
    </source>
</evidence>
<dbReference type="EMBL" id="CABPSB010000003">
    <property type="protein sequence ID" value="VVD84028.1"/>
    <property type="molecule type" value="Genomic_DNA"/>
</dbReference>
<dbReference type="Proteomes" id="UP000406256">
    <property type="component" value="Unassembled WGS sequence"/>
</dbReference>
<keyword evidence="2" id="KW-1185">Reference proteome</keyword>
<accession>A0A5E4TBX5</accession>
<name>A0A5E4TBX5_9BURK</name>
<sequence length="241" mass="27023">MTISLSAFLLTGTSARTMSAATIRKCATAVSEQNIRSRWGLLKDHFLGTDKEDAKRAIFRLATAETTWQQCYAFTQLASYIEPEQAHLLRWNLTSTEILDFQVGDWKFPVKSDVSEFVKHAAPLGFDDSCRLLMTLRVNGYDVLTESDEFGLPLEALLRHPYDPNYLDTCLSAVQTMSPLLAVLQVLGLRGVTRESELPEDVAMTVHHLVGQRQVAPEVALQYLLRTTLLMNITATPGYRN</sequence>
<gene>
    <name evidence="1" type="ORF">PAN31108_01266</name>
</gene>
<evidence type="ECO:0000313" key="2">
    <source>
        <dbReference type="Proteomes" id="UP000406256"/>
    </source>
</evidence>
<protein>
    <submittedName>
        <fullName evidence="1">Uncharacterized protein</fullName>
    </submittedName>
</protein>
<reference evidence="1 2" key="1">
    <citation type="submission" date="2019-08" db="EMBL/GenBank/DDBJ databases">
        <authorList>
            <person name="Peeters C."/>
        </authorList>
    </citation>
    <scope>NUCLEOTIDE SEQUENCE [LARGE SCALE GENOMIC DNA]</scope>
    <source>
        <strain evidence="1 2">LMG 31108</strain>
    </source>
</reference>
<proteinExistence type="predicted"/>
<organism evidence="1 2">
    <name type="scientific">Pandoraea anhela</name>
    <dbReference type="NCBI Taxonomy" id="2508295"/>
    <lineage>
        <taxon>Bacteria</taxon>
        <taxon>Pseudomonadati</taxon>
        <taxon>Pseudomonadota</taxon>
        <taxon>Betaproteobacteria</taxon>
        <taxon>Burkholderiales</taxon>
        <taxon>Burkholderiaceae</taxon>
        <taxon>Pandoraea</taxon>
    </lineage>
</organism>
<dbReference type="AlphaFoldDB" id="A0A5E4TBX5"/>